<evidence type="ECO:0000256" key="1">
    <source>
        <dbReference type="ARBA" id="ARBA00004651"/>
    </source>
</evidence>
<dbReference type="PROSITE" id="PS50262">
    <property type="entry name" value="G_PROTEIN_RECEP_F1_2"/>
    <property type="match status" value="1"/>
</dbReference>
<keyword evidence="2" id="KW-1003">Cell membrane</keyword>
<name>A0ABM1RWF6_LIMPO</name>
<evidence type="ECO:0000256" key="5">
    <source>
        <dbReference type="ARBA" id="ARBA00023040"/>
    </source>
</evidence>
<dbReference type="Pfam" id="PF00001">
    <property type="entry name" value="7tm_1"/>
    <property type="match status" value="1"/>
</dbReference>
<keyword evidence="3 10" id="KW-0812">Transmembrane</keyword>
<sequence>MVRYFQVLVMYSSTYVLVALSIDRYDAITRPLRFSGSWKRAKILIGSAWGLSALAASPAVFLNKESVIKGRLQCWIDMENWQWRLYMPLVAVSVFFFPAVVISGCYTVIVYTIWTKSKSLSYPKSRGSTFILKDKPGRFIDDEEADSRRRRASSRGIIPRAKIKTVKMTFVIVFVFILCWSPYFIYDLLQVFGYFPLNQTNIAVSTFIQSLAPLNSAANPFIYYIFSTHLCRTLSNFSCCQWFSRHSRACCSKAKRPVESESRTSHYTTVSEMFLRSSRLSTTCQEVPLETQPSVSDATTQFSKKVNNEKKREAPSETLEASSEKMHL</sequence>
<evidence type="ECO:0000256" key="9">
    <source>
        <dbReference type="ARBA" id="ARBA00023224"/>
    </source>
</evidence>
<dbReference type="Proteomes" id="UP000694941">
    <property type="component" value="Unplaced"/>
</dbReference>
<keyword evidence="5 10" id="KW-0297">G-protein coupled receptor</keyword>
<keyword evidence="9 10" id="KW-0807">Transducer</keyword>
<dbReference type="InterPro" id="IPR001817">
    <property type="entry name" value="Vasoprsn_rcpt"/>
</dbReference>
<keyword evidence="8 10" id="KW-0325">Glycoprotein</keyword>
<dbReference type="PROSITE" id="PS00237">
    <property type="entry name" value="G_PROTEIN_RECEP_F1_1"/>
    <property type="match status" value="1"/>
</dbReference>
<evidence type="ECO:0000256" key="8">
    <source>
        <dbReference type="ARBA" id="ARBA00023180"/>
    </source>
</evidence>
<evidence type="ECO:0000313" key="15">
    <source>
        <dbReference type="RefSeq" id="XP_022235711.1"/>
    </source>
</evidence>
<evidence type="ECO:0000259" key="12">
    <source>
        <dbReference type="PROSITE" id="PS50262"/>
    </source>
</evidence>
<evidence type="ECO:0000256" key="7">
    <source>
        <dbReference type="ARBA" id="ARBA00023170"/>
    </source>
</evidence>
<feature type="region of interest" description="Disordered" evidence="11">
    <location>
        <begin position="287"/>
        <end position="328"/>
    </location>
</feature>
<proteinExistence type="inferred from homology"/>
<evidence type="ECO:0000313" key="13">
    <source>
        <dbReference type="Proteomes" id="UP000694941"/>
    </source>
</evidence>
<accession>A0ABM1RWF6</accession>
<evidence type="ECO:0000256" key="3">
    <source>
        <dbReference type="ARBA" id="ARBA00022692"/>
    </source>
</evidence>
<feature type="compositionally biased region" description="Polar residues" evidence="11">
    <location>
        <begin position="287"/>
        <end position="305"/>
    </location>
</feature>
<dbReference type="PANTHER" id="PTHR24224">
    <property type="entry name" value="CARDIOACCELERATORY PEPTIDE RECEPTOR-RELATED"/>
    <property type="match status" value="1"/>
</dbReference>
<comment type="caution">
    <text evidence="10">Lacks conserved residue(s) required for the propagation of feature annotation.</text>
</comment>
<dbReference type="PANTHER" id="PTHR24224:SF6">
    <property type="entry name" value="CARDIOACCELERATORY PEPTIDE RECEPTOR-RELATED"/>
    <property type="match status" value="1"/>
</dbReference>
<evidence type="ECO:0000256" key="6">
    <source>
        <dbReference type="ARBA" id="ARBA00023136"/>
    </source>
</evidence>
<gene>
    <name evidence="14 15" type="primary">LOC106476019</name>
</gene>
<evidence type="ECO:0000256" key="11">
    <source>
        <dbReference type="SAM" id="MobiDB-lite"/>
    </source>
</evidence>
<comment type="subcellular location">
    <subcellularLocation>
        <location evidence="1 10">Cell membrane</location>
        <topology evidence="1 10">Multi-pass membrane protein</topology>
    </subcellularLocation>
</comment>
<evidence type="ECO:0000256" key="10">
    <source>
        <dbReference type="RuleBase" id="RU046427"/>
    </source>
</evidence>
<dbReference type="Gene3D" id="1.20.1070.10">
    <property type="entry name" value="Rhodopsin 7-helix transmembrane proteins"/>
    <property type="match status" value="1"/>
</dbReference>
<feature type="transmembrane region" description="Helical" evidence="10">
    <location>
        <begin position="6"/>
        <end position="22"/>
    </location>
</feature>
<dbReference type="InterPro" id="IPR052665">
    <property type="entry name" value="Neuropeptide-GPCR"/>
</dbReference>
<keyword evidence="13" id="KW-1185">Reference proteome</keyword>
<dbReference type="RefSeq" id="XP_022235711.1">
    <property type="nucleotide sequence ID" value="XM_022380003.1"/>
</dbReference>
<dbReference type="InterPro" id="IPR017452">
    <property type="entry name" value="GPCR_Rhodpsn_7TM"/>
</dbReference>
<keyword evidence="4 10" id="KW-1133">Transmembrane helix</keyword>
<feature type="transmembrane region" description="Helical" evidence="10">
    <location>
        <begin position="168"/>
        <end position="186"/>
    </location>
</feature>
<dbReference type="PRINTS" id="PR00896">
    <property type="entry name" value="VASOPRESSINR"/>
</dbReference>
<reference evidence="14 15" key="1">
    <citation type="submission" date="2025-05" db="UniProtKB">
        <authorList>
            <consortium name="RefSeq"/>
        </authorList>
    </citation>
    <scope>IDENTIFICATION</scope>
    <source>
        <tissue evidence="14 15">Muscle</tissue>
    </source>
</reference>
<protein>
    <submittedName>
        <fullName evidence="14">Cardioacceleratory peptide receptor-like isoform X1</fullName>
    </submittedName>
    <submittedName>
        <fullName evidence="15">Cardioacceleratory peptide receptor-like isoform X2</fullName>
    </submittedName>
</protein>
<feature type="transmembrane region" description="Helical" evidence="10">
    <location>
        <begin position="85"/>
        <end position="114"/>
    </location>
</feature>
<feature type="domain" description="G-protein coupled receptors family 1 profile" evidence="12">
    <location>
        <begin position="1"/>
        <end position="223"/>
    </location>
</feature>
<evidence type="ECO:0000313" key="14">
    <source>
        <dbReference type="RefSeq" id="XP_022235710.1"/>
    </source>
</evidence>
<dbReference type="InterPro" id="IPR000276">
    <property type="entry name" value="GPCR_Rhodpsn"/>
</dbReference>
<dbReference type="RefSeq" id="XP_022235710.1">
    <property type="nucleotide sequence ID" value="XM_022380002.1"/>
</dbReference>
<feature type="transmembrane region" description="Helical" evidence="10">
    <location>
        <begin position="206"/>
        <end position="226"/>
    </location>
</feature>
<comment type="similarity">
    <text evidence="10">Belongs to the G-protein coupled receptor 1 family. Vasopressin/oxytocin receptor subfamily.</text>
</comment>
<evidence type="ECO:0000256" key="2">
    <source>
        <dbReference type="ARBA" id="ARBA00022475"/>
    </source>
</evidence>
<organism evidence="13 15">
    <name type="scientific">Limulus polyphemus</name>
    <name type="common">Atlantic horseshoe crab</name>
    <dbReference type="NCBI Taxonomy" id="6850"/>
    <lineage>
        <taxon>Eukaryota</taxon>
        <taxon>Metazoa</taxon>
        <taxon>Ecdysozoa</taxon>
        <taxon>Arthropoda</taxon>
        <taxon>Chelicerata</taxon>
        <taxon>Merostomata</taxon>
        <taxon>Xiphosura</taxon>
        <taxon>Limulidae</taxon>
        <taxon>Limulus</taxon>
    </lineage>
</organism>
<keyword evidence="7 10" id="KW-0675">Receptor</keyword>
<feature type="compositionally biased region" description="Basic and acidic residues" evidence="11">
    <location>
        <begin position="306"/>
        <end position="315"/>
    </location>
</feature>
<feature type="transmembrane region" description="Helical" evidence="10">
    <location>
        <begin position="43"/>
        <end position="62"/>
    </location>
</feature>
<dbReference type="SUPFAM" id="SSF81321">
    <property type="entry name" value="Family A G protein-coupled receptor-like"/>
    <property type="match status" value="1"/>
</dbReference>
<keyword evidence="6 10" id="KW-0472">Membrane</keyword>
<dbReference type="GeneID" id="106476019"/>
<dbReference type="PRINTS" id="PR00237">
    <property type="entry name" value="GPCRRHODOPSN"/>
</dbReference>
<evidence type="ECO:0000256" key="4">
    <source>
        <dbReference type="ARBA" id="ARBA00022989"/>
    </source>
</evidence>